<comment type="caution">
    <text evidence="2">The sequence shown here is derived from an EMBL/GenBank/DDBJ whole genome shotgun (WGS) entry which is preliminary data.</text>
</comment>
<dbReference type="EMBL" id="BARW01017370">
    <property type="protein sequence ID" value="GAJ01445.1"/>
    <property type="molecule type" value="Genomic_DNA"/>
</dbReference>
<protein>
    <submittedName>
        <fullName evidence="2">Uncharacterized protein</fullName>
    </submittedName>
</protein>
<evidence type="ECO:0000313" key="2">
    <source>
        <dbReference type="EMBL" id="GAJ01445.1"/>
    </source>
</evidence>
<organism evidence="2">
    <name type="scientific">marine sediment metagenome</name>
    <dbReference type="NCBI Taxonomy" id="412755"/>
    <lineage>
        <taxon>unclassified sequences</taxon>
        <taxon>metagenomes</taxon>
        <taxon>ecological metagenomes</taxon>
    </lineage>
</organism>
<gene>
    <name evidence="2" type="ORF">S12H4_30027</name>
</gene>
<proteinExistence type="predicted"/>
<reference evidence="2" key="1">
    <citation type="journal article" date="2014" name="Front. Microbiol.">
        <title>High frequency of phylogenetically diverse reductive dehalogenase-homologous genes in deep subseafloor sedimentary metagenomes.</title>
        <authorList>
            <person name="Kawai M."/>
            <person name="Futagami T."/>
            <person name="Toyoda A."/>
            <person name="Takaki Y."/>
            <person name="Nishi S."/>
            <person name="Hori S."/>
            <person name="Arai W."/>
            <person name="Tsubouchi T."/>
            <person name="Morono Y."/>
            <person name="Uchiyama I."/>
            <person name="Ito T."/>
            <person name="Fujiyama A."/>
            <person name="Inagaki F."/>
            <person name="Takami H."/>
        </authorList>
    </citation>
    <scope>NUCLEOTIDE SEQUENCE</scope>
    <source>
        <strain evidence="2">Expedition CK06-06</strain>
    </source>
</reference>
<sequence>MSFVWTEDLSPGAPMMASNLNEVQDNIDSIYAALDITRNGCGSGAGWTEFPIAGGLVTPKLSAQPQQLRDATDYAYENKCPAYNSGYQDGVDTTEDSGYNNG</sequence>
<evidence type="ECO:0000256" key="1">
    <source>
        <dbReference type="SAM" id="MobiDB-lite"/>
    </source>
</evidence>
<dbReference type="AlphaFoldDB" id="X1V8B5"/>
<feature type="non-terminal residue" evidence="2">
    <location>
        <position position="102"/>
    </location>
</feature>
<accession>X1V8B5</accession>
<feature type="region of interest" description="Disordered" evidence="1">
    <location>
        <begin position="82"/>
        <end position="102"/>
    </location>
</feature>
<name>X1V8B5_9ZZZZ</name>